<evidence type="ECO:0000256" key="1">
    <source>
        <dbReference type="SAM" id="MobiDB-lite"/>
    </source>
</evidence>
<protein>
    <submittedName>
        <fullName evidence="2">Uncharacterized protein</fullName>
    </submittedName>
</protein>
<dbReference type="EMBL" id="JAAAWN010000030">
    <property type="protein sequence ID" value="NDV92861.1"/>
    <property type="molecule type" value="Genomic_DNA"/>
</dbReference>
<feature type="region of interest" description="Disordered" evidence="1">
    <location>
        <begin position="1"/>
        <end position="27"/>
    </location>
</feature>
<keyword evidence="3" id="KW-1185">Reference proteome</keyword>
<feature type="compositionally biased region" description="Polar residues" evidence="1">
    <location>
        <begin position="93"/>
        <end position="108"/>
    </location>
</feature>
<organism evidence="2 3">
    <name type="scientific">Alteromonas profundi</name>
    <dbReference type="NCBI Taxonomy" id="2696062"/>
    <lineage>
        <taxon>Bacteria</taxon>
        <taxon>Pseudomonadati</taxon>
        <taxon>Pseudomonadota</taxon>
        <taxon>Gammaproteobacteria</taxon>
        <taxon>Alteromonadales</taxon>
        <taxon>Alteromonadaceae</taxon>
        <taxon>Alteromonas/Salinimonas group</taxon>
        <taxon>Alteromonas</taxon>
    </lineage>
</organism>
<comment type="caution">
    <text evidence="2">The sequence shown here is derived from an EMBL/GenBank/DDBJ whole genome shotgun (WGS) entry which is preliminary data.</text>
</comment>
<proteinExistence type="predicted"/>
<sequence>MISTVNNGAMPPPPPPRNDGAALTDEQKSTVTEILSSYDAENLTESDAQAITEQLKNAGIAPSKSLETAMTEAGFDSKSLAELAGKDRPAPPSSSANLPDTATFSITV</sequence>
<evidence type="ECO:0000313" key="2">
    <source>
        <dbReference type="EMBL" id="NDV92861.1"/>
    </source>
</evidence>
<name>A0A7X5LNY7_9ALTE</name>
<dbReference type="AlphaFoldDB" id="A0A7X5LNY7"/>
<gene>
    <name evidence="2" type="ORF">GTH32_16955</name>
</gene>
<evidence type="ECO:0000313" key="3">
    <source>
        <dbReference type="Proteomes" id="UP000470213"/>
    </source>
</evidence>
<feature type="region of interest" description="Disordered" evidence="1">
    <location>
        <begin position="69"/>
        <end position="108"/>
    </location>
</feature>
<dbReference type="RefSeq" id="WP_163087979.1">
    <property type="nucleotide sequence ID" value="NZ_JAAAWN010000030.1"/>
</dbReference>
<accession>A0A7X5LNY7</accession>
<dbReference type="Proteomes" id="UP000470213">
    <property type="component" value="Unassembled WGS sequence"/>
</dbReference>
<reference evidence="2 3" key="1">
    <citation type="submission" date="2020-01" db="EMBL/GenBank/DDBJ databases">
        <authorList>
            <person name="Chen J."/>
            <person name="Zhu S."/>
            <person name="Yang J."/>
        </authorList>
    </citation>
    <scope>NUCLEOTIDE SEQUENCE [LARGE SCALE GENOMIC DNA]</scope>
    <source>
        <strain evidence="2 3">345S023</strain>
    </source>
</reference>